<dbReference type="PIRSF" id="PIRSF039102">
    <property type="entry name" value="Ddl/VanB"/>
    <property type="match status" value="1"/>
</dbReference>
<dbReference type="InterPro" id="IPR016185">
    <property type="entry name" value="PreATP-grasp_dom_sf"/>
</dbReference>
<evidence type="ECO:0000256" key="11">
    <source>
        <dbReference type="ARBA" id="ARBA00023211"/>
    </source>
</evidence>
<proteinExistence type="inferred from homology"/>
<organism evidence="16 17">
    <name type="scientific">Microbacterium jejuense</name>
    <dbReference type="NCBI Taxonomy" id="1263637"/>
    <lineage>
        <taxon>Bacteria</taxon>
        <taxon>Bacillati</taxon>
        <taxon>Actinomycetota</taxon>
        <taxon>Actinomycetes</taxon>
        <taxon>Micrococcales</taxon>
        <taxon>Microbacteriaceae</taxon>
        <taxon>Microbacterium</taxon>
    </lineage>
</organism>
<evidence type="ECO:0000256" key="8">
    <source>
        <dbReference type="ARBA" id="ARBA00022842"/>
    </source>
</evidence>
<dbReference type="Pfam" id="PF01820">
    <property type="entry name" value="Dala_Dala_lig_N"/>
    <property type="match status" value="1"/>
</dbReference>
<dbReference type="InterPro" id="IPR013815">
    <property type="entry name" value="ATP_grasp_subdomain_1"/>
</dbReference>
<dbReference type="EMBL" id="JAEUAW010000003">
    <property type="protein sequence ID" value="MBW9092932.1"/>
    <property type="molecule type" value="Genomic_DNA"/>
</dbReference>
<dbReference type="NCBIfam" id="NF002528">
    <property type="entry name" value="PRK01966.1-4"/>
    <property type="match status" value="1"/>
</dbReference>
<dbReference type="Gene3D" id="3.40.50.20">
    <property type="match status" value="1"/>
</dbReference>
<comment type="cofactor">
    <cofactor evidence="2">
        <name>Mg(2+)</name>
        <dbReference type="ChEBI" id="CHEBI:18420"/>
    </cofactor>
</comment>
<dbReference type="RefSeq" id="WP_220299666.1">
    <property type="nucleotide sequence ID" value="NZ_JAEUAW010000003.1"/>
</dbReference>
<comment type="subcellular location">
    <subcellularLocation>
        <location evidence="13">Cytoplasm</location>
    </subcellularLocation>
</comment>
<evidence type="ECO:0000256" key="1">
    <source>
        <dbReference type="ARBA" id="ARBA00001936"/>
    </source>
</evidence>
<dbReference type="Gene3D" id="3.30.470.20">
    <property type="entry name" value="ATP-grasp fold, B domain"/>
    <property type="match status" value="1"/>
</dbReference>
<evidence type="ECO:0000256" key="13">
    <source>
        <dbReference type="HAMAP-Rule" id="MF_00047"/>
    </source>
</evidence>
<dbReference type="EC" id="6.3.2.4" evidence="13"/>
<keyword evidence="7 14" id="KW-0067">ATP-binding</keyword>
<evidence type="ECO:0000256" key="10">
    <source>
        <dbReference type="ARBA" id="ARBA00022984"/>
    </source>
</evidence>
<evidence type="ECO:0000256" key="3">
    <source>
        <dbReference type="ARBA" id="ARBA00010871"/>
    </source>
</evidence>
<evidence type="ECO:0000256" key="2">
    <source>
        <dbReference type="ARBA" id="ARBA00001946"/>
    </source>
</evidence>
<dbReference type="PANTHER" id="PTHR23132">
    <property type="entry name" value="D-ALANINE--D-ALANINE LIGASE"/>
    <property type="match status" value="1"/>
</dbReference>
<reference evidence="16 17" key="1">
    <citation type="journal article" date="2021" name="MBio">
        <title>Poor Competitiveness of Bradyrhizobium in Pigeon Pea Root Colonization in Indian Soils.</title>
        <authorList>
            <person name="Chalasani D."/>
            <person name="Basu A."/>
            <person name="Pullabhotla S.V.S.R.N."/>
            <person name="Jorrin B."/>
            <person name="Neal A.L."/>
            <person name="Poole P.S."/>
            <person name="Podile A.R."/>
            <person name="Tkacz A."/>
        </authorList>
    </citation>
    <scope>NUCLEOTIDE SEQUENCE [LARGE SCALE GENOMIC DNA]</scope>
    <source>
        <strain evidence="16 17">HU14</strain>
    </source>
</reference>
<keyword evidence="4 13" id="KW-0436">Ligase</keyword>
<keyword evidence="5" id="KW-0479">Metal-binding</keyword>
<dbReference type="InterPro" id="IPR011761">
    <property type="entry name" value="ATP-grasp"/>
</dbReference>
<accession>A0ABS7HJ56</accession>
<evidence type="ECO:0000313" key="16">
    <source>
        <dbReference type="EMBL" id="MBW9092932.1"/>
    </source>
</evidence>
<dbReference type="InterPro" id="IPR011127">
    <property type="entry name" value="Dala_Dala_lig_N"/>
</dbReference>
<gene>
    <name evidence="13" type="primary">ddl</name>
    <name evidence="16" type="ORF">JNB62_04465</name>
</gene>
<dbReference type="InterPro" id="IPR011095">
    <property type="entry name" value="Dala_Dala_lig_C"/>
</dbReference>
<dbReference type="NCBIfam" id="TIGR01205">
    <property type="entry name" value="D_ala_D_alaTIGR"/>
    <property type="match status" value="1"/>
</dbReference>
<evidence type="ECO:0000259" key="15">
    <source>
        <dbReference type="PROSITE" id="PS50975"/>
    </source>
</evidence>
<dbReference type="PANTHER" id="PTHR23132:SF25">
    <property type="entry name" value="D-ALANINE--D-ALANINE LIGASE A"/>
    <property type="match status" value="1"/>
</dbReference>
<comment type="catalytic activity">
    <reaction evidence="13">
        <text>2 D-alanine + ATP = D-alanyl-D-alanine + ADP + phosphate + H(+)</text>
        <dbReference type="Rhea" id="RHEA:11224"/>
        <dbReference type="ChEBI" id="CHEBI:15378"/>
        <dbReference type="ChEBI" id="CHEBI:30616"/>
        <dbReference type="ChEBI" id="CHEBI:43474"/>
        <dbReference type="ChEBI" id="CHEBI:57416"/>
        <dbReference type="ChEBI" id="CHEBI:57822"/>
        <dbReference type="ChEBI" id="CHEBI:456216"/>
        <dbReference type="EC" id="6.3.2.4"/>
    </reaction>
</comment>
<keyword evidence="9 13" id="KW-0133">Cell shape</keyword>
<dbReference type="PROSITE" id="PS00844">
    <property type="entry name" value="DALA_DALA_LIGASE_2"/>
    <property type="match status" value="1"/>
</dbReference>
<dbReference type="Proteomes" id="UP001196843">
    <property type="component" value="Unassembled WGS sequence"/>
</dbReference>
<keyword evidence="12 13" id="KW-0961">Cell wall biogenesis/degradation</keyword>
<protein>
    <recommendedName>
        <fullName evidence="13">D-alanine--D-alanine ligase</fullName>
        <ecNumber evidence="13">6.3.2.4</ecNumber>
    </recommendedName>
    <alternativeName>
        <fullName evidence="13">D-Ala-D-Ala ligase</fullName>
    </alternativeName>
    <alternativeName>
        <fullName evidence="13">D-alanylalanine synthetase</fullName>
    </alternativeName>
</protein>
<dbReference type="HAMAP" id="MF_00047">
    <property type="entry name" value="Dala_Dala_lig"/>
    <property type="match status" value="1"/>
</dbReference>
<dbReference type="Pfam" id="PF07478">
    <property type="entry name" value="Dala_Dala_lig_C"/>
    <property type="match status" value="1"/>
</dbReference>
<dbReference type="InterPro" id="IPR005905">
    <property type="entry name" value="D_ala_D_ala"/>
</dbReference>
<evidence type="ECO:0000256" key="4">
    <source>
        <dbReference type="ARBA" id="ARBA00022598"/>
    </source>
</evidence>
<comment type="function">
    <text evidence="13">Cell wall formation.</text>
</comment>
<comment type="similarity">
    <text evidence="3 13">Belongs to the D-alanine--D-alanine ligase family.</text>
</comment>
<keyword evidence="13" id="KW-0963">Cytoplasm</keyword>
<comment type="cofactor">
    <cofactor evidence="1">
        <name>Mn(2+)</name>
        <dbReference type="ChEBI" id="CHEBI:29035"/>
    </cofactor>
</comment>
<keyword evidence="17" id="KW-1185">Reference proteome</keyword>
<dbReference type="PROSITE" id="PS00843">
    <property type="entry name" value="DALA_DALA_LIGASE_1"/>
    <property type="match status" value="1"/>
</dbReference>
<feature type="domain" description="ATP-grasp" evidence="15">
    <location>
        <begin position="147"/>
        <end position="355"/>
    </location>
</feature>
<evidence type="ECO:0000256" key="12">
    <source>
        <dbReference type="ARBA" id="ARBA00023316"/>
    </source>
</evidence>
<keyword evidence="6 14" id="KW-0547">Nucleotide-binding</keyword>
<comment type="pathway">
    <text evidence="13">Cell wall biogenesis; peptidoglycan biosynthesis.</text>
</comment>
<evidence type="ECO:0000256" key="9">
    <source>
        <dbReference type="ARBA" id="ARBA00022960"/>
    </source>
</evidence>
<dbReference type="PROSITE" id="PS50975">
    <property type="entry name" value="ATP_GRASP"/>
    <property type="match status" value="1"/>
</dbReference>
<dbReference type="Gene3D" id="3.30.1490.20">
    <property type="entry name" value="ATP-grasp fold, A domain"/>
    <property type="match status" value="1"/>
</dbReference>
<keyword evidence="8" id="KW-0460">Magnesium</keyword>
<name>A0ABS7HJ56_9MICO</name>
<evidence type="ECO:0000256" key="6">
    <source>
        <dbReference type="ARBA" id="ARBA00022741"/>
    </source>
</evidence>
<keyword evidence="11" id="KW-0464">Manganese</keyword>
<dbReference type="InterPro" id="IPR000291">
    <property type="entry name" value="D-Ala_lig_Van_CS"/>
</dbReference>
<dbReference type="SUPFAM" id="SSF56059">
    <property type="entry name" value="Glutathione synthetase ATP-binding domain-like"/>
    <property type="match status" value="1"/>
</dbReference>
<dbReference type="GO" id="GO:0016874">
    <property type="term" value="F:ligase activity"/>
    <property type="evidence" value="ECO:0007669"/>
    <property type="project" value="UniProtKB-KW"/>
</dbReference>
<sequence>MDKPAVAVLFGGRSSEHSISSATAGGVLRAIDRDRYRVIPVGITRDGVFVLEDDDPDKFALDADRLPEVIDNGTRVVWPEVGDRALRVRRADGSVDELGRLDVVLPILHGVHGEDGTIQGFFDTLEIPYAGGGVLDSALCMDKHFMKIVLAAAGVPVSPWVTVTRARWERDPEGVRADAAALGEPSFVKPARAGSSVGVSKVHDASELDAALALAFAEDDKVLIESAIVGREVEVAVLEGRGGAGARASLPGEIVLTTREFYDFEGKYLGGEGADVVCPADLTDAEIAAIQELGVRAFDAVDGRGLARVDFFLAADGLYVNELNTMPGFTPISMFPKCWIASGMTYPELITELIDTALERAVA</sequence>
<comment type="caution">
    <text evidence="16">The sequence shown here is derived from an EMBL/GenBank/DDBJ whole genome shotgun (WGS) entry which is preliminary data.</text>
</comment>
<evidence type="ECO:0000313" key="17">
    <source>
        <dbReference type="Proteomes" id="UP001196843"/>
    </source>
</evidence>
<evidence type="ECO:0000256" key="14">
    <source>
        <dbReference type="PROSITE-ProRule" id="PRU00409"/>
    </source>
</evidence>
<keyword evidence="10 13" id="KW-0573">Peptidoglycan synthesis</keyword>
<evidence type="ECO:0000256" key="7">
    <source>
        <dbReference type="ARBA" id="ARBA00022840"/>
    </source>
</evidence>
<evidence type="ECO:0000256" key="5">
    <source>
        <dbReference type="ARBA" id="ARBA00022723"/>
    </source>
</evidence>
<dbReference type="SUPFAM" id="SSF52440">
    <property type="entry name" value="PreATP-grasp domain"/>
    <property type="match status" value="1"/>
</dbReference>